<evidence type="ECO:0000313" key="3">
    <source>
        <dbReference type="Proteomes" id="UP000287651"/>
    </source>
</evidence>
<organism evidence="2 3">
    <name type="scientific">Ensete ventricosum</name>
    <name type="common">Abyssinian banana</name>
    <name type="synonym">Musa ensete</name>
    <dbReference type="NCBI Taxonomy" id="4639"/>
    <lineage>
        <taxon>Eukaryota</taxon>
        <taxon>Viridiplantae</taxon>
        <taxon>Streptophyta</taxon>
        <taxon>Embryophyta</taxon>
        <taxon>Tracheophyta</taxon>
        <taxon>Spermatophyta</taxon>
        <taxon>Magnoliopsida</taxon>
        <taxon>Liliopsida</taxon>
        <taxon>Zingiberales</taxon>
        <taxon>Musaceae</taxon>
        <taxon>Ensete</taxon>
    </lineage>
</organism>
<feature type="compositionally biased region" description="Basic residues" evidence="1">
    <location>
        <begin position="41"/>
        <end position="55"/>
    </location>
</feature>
<feature type="region of interest" description="Disordered" evidence="1">
    <location>
        <begin position="1"/>
        <end position="65"/>
    </location>
</feature>
<dbReference type="AlphaFoldDB" id="A0A426XYG3"/>
<proteinExistence type="predicted"/>
<reference evidence="2 3" key="1">
    <citation type="journal article" date="2014" name="Agronomy (Basel)">
        <title>A Draft Genome Sequence for Ensete ventricosum, the Drought-Tolerant Tree Against Hunger.</title>
        <authorList>
            <person name="Harrison J."/>
            <person name="Moore K.A."/>
            <person name="Paszkiewicz K."/>
            <person name="Jones T."/>
            <person name="Grant M."/>
            <person name="Ambacheew D."/>
            <person name="Muzemil S."/>
            <person name="Studholme D.J."/>
        </authorList>
    </citation>
    <scope>NUCLEOTIDE SEQUENCE [LARGE SCALE GENOMIC DNA]</scope>
</reference>
<protein>
    <submittedName>
        <fullName evidence="2">Uncharacterized protein</fullName>
    </submittedName>
</protein>
<comment type="caution">
    <text evidence="2">The sequence shown here is derived from an EMBL/GenBank/DDBJ whole genome shotgun (WGS) entry which is preliminary data.</text>
</comment>
<accession>A0A426XYG3</accession>
<dbReference type="EMBL" id="AMZH03016369">
    <property type="protein sequence ID" value="RRT44597.1"/>
    <property type="molecule type" value="Genomic_DNA"/>
</dbReference>
<evidence type="ECO:0000313" key="2">
    <source>
        <dbReference type="EMBL" id="RRT44597.1"/>
    </source>
</evidence>
<feature type="compositionally biased region" description="Basic and acidic residues" evidence="1">
    <location>
        <begin position="29"/>
        <end position="40"/>
    </location>
</feature>
<gene>
    <name evidence="2" type="ORF">B296_00030028</name>
</gene>
<sequence length="96" mass="11387">MYYADHPLPGGRLREKSTVDGRFQPSVIDFDRQRSIEGEKRKKKKKKRKRRKKKKEVPLSPRSPRLRTVAALARGRFFSRARRWNVSLHGEKDRGD</sequence>
<evidence type="ECO:0000256" key="1">
    <source>
        <dbReference type="SAM" id="MobiDB-lite"/>
    </source>
</evidence>
<dbReference type="Proteomes" id="UP000287651">
    <property type="component" value="Unassembled WGS sequence"/>
</dbReference>
<feature type="non-terminal residue" evidence="2">
    <location>
        <position position="96"/>
    </location>
</feature>
<name>A0A426XYG3_ENSVE</name>